<name>A0A850QGN9_9BURK</name>
<protein>
    <submittedName>
        <fullName evidence="3">Substrate-binding domain-containing protein</fullName>
    </submittedName>
</protein>
<dbReference type="AlphaFoldDB" id="A0A850QGN9"/>
<keyword evidence="1" id="KW-0732">Signal</keyword>
<gene>
    <name evidence="3" type="ORF">HV832_01630</name>
</gene>
<organism evidence="3 4">
    <name type="scientific">Undibacterium oligocarboniphilum</name>
    <dbReference type="NCBI Taxonomy" id="666702"/>
    <lineage>
        <taxon>Bacteria</taxon>
        <taxon>Pseudomonadati</taxon>
        <taxon>Pseudomonadota</taxon>
        <taxon>Betaproteobacteria</taxon>
        <taxon>Burkholderiales</taxon>
        <taxon>Oxalobacteraceae</taxon>
        <taxon>Undibacterium</taxon>
    </lineage>
</organism>
<dbReference type="InterPro" id="IPR028082">
    <property type="entry name" value="Peripla_BP_I"/>
</dbReference>
<accession>A0A850QGN9</accession>
<dbReference type="RefSeq" id="WP_176801792.1">
    <property type="nucleotide sequence ID" value="NZ_JABXYJ010000001.1"/>
</dbReference>
<dbReference type="EMBL" id="JABXYJ010000001">
    <property type="protein sequence ID" value="NVO76533.1"/>
    <property type="molecule type" value="Genomic_DNA"/>
</dbReference>
<keyword evidence="4" id="KW-1185">Reference proteome</keyword>
<evidence type="ECO:0000259" key="2">
    <source>
        <dbReference type="Pfam" id="PF13407"/>
    </source>
</evidence>
<reference evidence="3 4" key="1">
    <citation type="submission" date="2020-06" db="EMBL/GenBank/DDBJ databases">
        <authorList>
            <person name="Qiu C."/>
            <person name="Liu Z."/>
        </authorList>
    </citation>
    <scope>NUCLEOTIDE SEQUENCE [LARGE SCALE GENOMIC DNA]</scope>
    <source>
        <strain evidence="3 4">EM 1</strain>
    </source>
</reference>
<feature type="chain" id="PRO_5032311621" evidence="1">
    <location>
        <begin position="30"/>
        <end position="373"/>
    </location>
</feature>
<feature type="signal peptide" evidence="1">
    <location>
        <begin position="1"/>
        <end position="29"/>
    </location>
</feature>
<proteinExistence type="predicted"/>
<dbReference type="Proteomes" id="UP000588051">
    <property type="component" value="Unassembled WGS sequence"/>
</dbReference>
<sequence length="373" mass="39681">MIVIPSNIPSKTLTVLLLALSFISGAATAQENPMQFMSRANAKVARAAALKNKWEGPVEGPKIQKKKKIIFIAGDMSDAGIAGVFHGVREAGAAGSWETLPIDCRGRCNQGAAIITQALDMKADGIILAGVDVTTQAKGMAAAAKAKVPVVGWHASVRNGPTDGLFTNITSNPKEVAQVAALYTVVDSNSKAGIVVFTDSTNSYMAAKSAAMIETLKQCEGCRILSVEDVPLNDAYLKMKSVVEVLVKRHGTKWTHTIAVNDFYFDLLDSPSVAPLVAANKLTGISAGDGSPAAYRRIRANGIQTGTVPEPLAMHAWQLVDELNRAMSGDQPSGYVTPVHLVTAQNIAYDGGARNTFDPANDYRSHYQQAWSR</sequence>
<dbReference type="Gene3D" id="3.40.50.2300">
    <property type="match status" value="2"/>
</dbReference>
<feature type="domain" description="Periplasmic binding protein" evidence="2">
    <location>
        <begin position="81"/>
        <end position="329"/>
    </location>
</feature>
<evidence type="ECO:0000313" key="3">
    <source>
        <dbReference type="EMBL" id="NVO76533.1"/>
    </source>
</evidence>
<evidence type="ECO:0000256" key="1">
    <source>
        <dbReference type="SAM" id="SignalP"/>
    </source>
</evidence>
<dbReference type="SUPFAM" id="SSF53822">
    <property type="entry name" value="Periplasmic binding protein-like I"/>
    <property type="match status" value="1"/>
</dbReference>
<evidence type="ECO:0000313" key="4">
    <source>
        <dbReference type="Proteomes" id="UP000588051"/>
    </source>
</evidence>
<dbReference type="Pfam" id="PF13407">
    <property type="entry name" value="Peripla_BP_4"/>
    <property type="match status" value="1"/>
</dbReference>
<comment type="caution">
    <text evidence="3">The sequence shown here is derived from an EMBL/GenBank/DDBJ whole genome shotgun (WGS) entry which is preliminary data.</text>
</comment>
<dbReference type="InterPro" id="IPR025997">
    <property type="entry name" value="SBP_2_dom"/>
</dbReference>